<dbReference type="InterPro" id="IPR036188">
    <property type="entry name" value="FAD/NAD-bd_sf"/>
</dbReference>
<keyword evidence="3" id="KW-0285">Flavoprotein</keyword>
<feature type="domain" description="Rhodanese" evidence="6">
    <location>
        <begin position="4"/>
        <end position="70"/>
    </location>
</feature>
<dbReference type="PANTHER" id="PTHR42784">
    <property type="entry name" value="PYRANOSE 2-OXIDASE"/>
    <property type="match status" value="1"/>
</dbReference>
<keyword evidence="5" id="KW-0560">Oxidoreductase</keyword>
<dbReference type="PANTHER" id="PTHR42784:SF1">
    <property type="entry name" value="PYRANOSE 2-OXIDASE"/>
    <property type="match status" value="1"/>
</dbReference>
<evidence type="ECO:0000256" key="3">
    <source>
        <dbReference type="ARBA" id="ARBA00022630"/>
    </source>
</evidence>
<dbReference type="RefSeq" id="WP_104481450.1">
    <property type="nucleotide sequence ID" value="NZ_CP154825.1"/>
</dbReference>
<dbReference type="Proteomes" id="UP000239203">
    <property type="component" value="Unassembled WGS sequence"/>
</dbReference>
<evidence type="ECO:0000313" key="7">
    <source>
        <dbReference type="EMBL" id="PPK65014.1"/>
    </source>
</evidence>
<protein>
    <submittedName>
        <fullName evidence="7">Paromamine 6'-oxidase/6'''-hydroxyneomycin C oxidase/2'-deamino-2'-hydroxyparomamine 6'-oxidase</fullName>
    </submittedName>
</protein>
<dbReference type="Pfam" id="PF05199">
    <property type="entry name" value="GMC_oxred_C"/>
    <property type="match status" value="1"/>
</dbReference>
<evidence type="ECO:0000259" key="6">
    <source>
        <dbReference type="PROSITE" id="PS50206"/>
    </source>
</evidence>
<dbReference type="InterPro" id="IPR000172">
    <property type="entry name" value="GMC_OxRdtase_N"/>
</dbReference>
<evidence type="ECO:0000313" key="8">
    <source>
        <dbReference type="Proteomes" id="UP000239203"/>
    </source>
</evidence>
<comment type="similarity">
    <text evidence="2">Belongs to the GMC oxidoreductase family.</text>
</comment>
<dbReference type="InterPro" id="IPR001763">
    <property type="entry name" value="Rhodanese-like_dom"/>
</dbReference>
<dbReference type="AlphaFoldDB" id="A0A2S6GIF9"/>
<name>A0A2S6GIF9_9PSEU</name>
<dbReference type="SUPFAM" id="SSF54373">
    <property type="entry name" value="FAD-linked reductases, C-terminal domain"/>
    <property type="match status" value="1"/>
</dbReference>
<dbReference type="OrthoDB" id="9798604at2"/>
<dbReference type="GO" id="GO:0016614">
    <property type="term" value="F:oxidoreductase activity, acting on CH-OH group of donors"/>
    <property type="evidence" value="ECO:0007669"/>
    <property type="project" value="InterPro"/>
</dbReference>
<dbReference type="InterPro" id="IPR007867">
    <property type="entry name" value="GMC_OxRtase_C"/>
</dbReference>
<dbReference type="SUPFAM" id="SSF51905">
    <property type="entry name" value="FAD/NAD(P)-binding domain"/>
    <property type="match status" value="1"/>
</dbReference>
<comment type="cofactor">
    <cofactor evidence="1">
        <name>FAD</name>
        <dbReference type="ChEBI" id="CHEBI:57692"/>
    </cofactor>
</comment>
<dbReference type="Pfam" id="PF01266">
    <property type="entry name" value="DAO"/>
    <property type="match status" value="1"/>
</dbReference>
<dbReference type="InterPro" id="IPR051473">
    <property type="entry name" value="P2Ox-like"/>
</dbReference>
<keyword evidence="8" id="KW-1185">Reference proteome</keyword>
<proteinExistence type="inferred from homology"/>
<evidence type="ECO:0000256" key="4">
    <source>
        <dbReference type="ARBA" id="ARBA00022827"/>
    </source>
</evidence>
<gene>
    <name evidence="7" type="ORF">CLV40_11657</name>
</gene>
<dbReference type="GO" id="GO:0050660">
    <property type="term" value="F:flavin adenine dinucleotide binding"/>
    <property type="evidence" value="ECO:0007669"/>
    <property type="project" value="InterPro"/>
</dbReference>
<dbReference type="Pfam" id="PF00732">
    <property type="entry name" value="GMC_oxred_N"/>
    <property type="match status" value="1"/>
</dbReference>
<evidence type="ECO:0000256" key="2">
    <source>
        <dbReference type="ARBA" id="ARBA00010790"/>
    </source>
</evidence>
<accession>A0A2S6GIF9</accession>
<dbReference type="PROSITE" id="PS50206">
    <property type="entry name" value="RHODANESE_3"/>
    <property type="match status" value="1"/>
</dbReference>
<comment type="caution">
    <text evidence="7">The sequence shown here is derived from an EMBL/GenBank/DDBJ whole genome shotgun (WGS) entry which is preliminary data.</text>
</comment>
<reference evidence="7 8" key="1">
    <citation type="submission" date="2018-02" db="EMBL/GenBank/DDBJ databases">
        <title>Genomic Encyclopedia of Archaeal and Bacterial Type Strains, Phase II (KMG-II): from individual species to whole genera.</title>
        <authorList>
            <person name="Goeker M."/>
        </authorList>
    </citation>
    <scope>NUCLEOTIDE SEQUENCE [LARGE SCALE GENOMIC DNA]</scope>
    <source>
        <strain evidence="7 8">YU 961-1</strain>
    </source>
</reference>
<dbReference type="InterPro" id="IPR006076">
    <property type="entry name" value="FAD-dep_OxRdtase"/>
</dbReference>
<sequence length="507" mass="53765">MRDVCVIGSGAAGAVAAAVLAEAGWDVLVLEQGEHVPPGTHLHDLIPGYETARARDLDGGWTEEGYPWTACCVGGGTRFYAGVSLRLRRVDFDATAHCAAEALPPAWPFGYDDLRPHYDWVERRLGVTSDGGLDPTRPSPPLDLLPPHRPSARGAALVAAGRALGRTPFPMPLAVASAPFAGAPACADLTTCTDFACPSGAKGDVHHRLLAPLADRIEVRTGCKAVRLVEDRPGRVAAVECLDVATGARELVRARHFVVAANAIQSAALLLRSRSAHSPDGLGNGRGVVGRGLCMKVGQNLTAHLDHDLDEIPAPKGGRYVTVAFTDNYLDQHCPSGLGGLVLETGPLDPADIADRRVLRLECLVADQPVAENRVTLDWSTVDAYGLPRLVLDYRPHPLDLKRLDYLRDRATEVLTRAGAARVDPEPMDFSLGSGHLHGTCRMGTDPATSVCDPQGRVHGVVNVRVADGALMPYPGAVNPALTIQALAHRVATLLLHEETAAGTIPE</sequence>
<evidence type="ECO:0000256" key="1">
    <source>
        <dbReference type="ARBA" id="ARBA00001974"/>
    </source>
</evidence>
<dbReference type="EMBL" id="PTIX01000016">
    <property type="protein sequence ID" value="PPK65014.1"/>
    <property type="molecule type" value="Genomic_DNA"/>
</dbReference>
<organism evidence="7 8">
    <name type="scientific">Actinokineospora auranticolor</name>
    <dbReference type="NCBI Taxonomy" id="155976"/>
    <lineage>
        <taxon>Bacteria</taxon>
        <taxon>Bacillati</taxon>
        <taxon>Actinomycetota</taxon>
        <taxon>Actinomycetes</taxon>
        <taxon>Pseudonocardiales</taxon>
        <taxon>Pseudonocardiaceae</taxon>
        <taxon>Actinokineospora</taxon>
    </lineage>
</organism>
<keyword evidence="4" id="KW-0274">FAD</keyword>
<dbReference type="Gene3D" id="3.50.50.60">
    <property type="entry name" value="FAD/NAD(P)-binding domain"/>
    <property type="match status" value="2"/>
</dbReference>
<evidence type="ECO:0000256" key="5">
    <source>
        <dbReference type="ARBA" id="ARBA00023002"/>
    </source>
</evidence>